<evidence type="ECO:0000256" key="6">
    <source>
        <dbReference type="PIRSR" id="PIRSR000097-3"/>
    </source>
</evidence>
<dbReference type="InterPro" id="IPR036812">
    <property type="entry name" value="NAD(P)_OxRdtase_dom_sf"/>
</dbReference>
<feature type="site" description="Lowers pKa of active site Tyr" evidence="6">
    <location>
        <position position="75"/>
    </location>
</feature>
<comment type="similarity">
    <text evidence="1">Belongs to the aldo/keto reductase family.</text>
</comment>
<dbReference type="InterPro" id="IPR023210">
    <property type="entry name" value="NADP_OxRdtase_dom"/>
</dbReference>
<dbReference type="PANTHER" id="PTHR43827:SF3">
    <property type="entry name" value="NADP-DEPENDENT OXIDOREDUCTASE DOMAIN-CONTAINING PROTEIN"/>
    <property type="match status" value="1"/>
</dbReference>
<accession>A0A2N8SVL8</accession>
<evidence type="ECO:0000256" key="5">
    <source>
        <dbReference type="PIRSR" id="PIRSR000097-2"/>
    </source>
</evidence>
<organism evidence="8 9">
    <name type="scientific">Stutzerimonas stutzeri</name>
    <name type="common">Pseudomonas stutzeri</name>
    <dbReference type="NCBI Taxonomy" id="316"/>
    <lineage>
        <taxon>Bacteria</taxon>
        <taxon>Pseudomonadati</taxon>
        <taxon>Pseudomonadota</taxon>
        <taxon>Gammaproteobacteria</taxon>
        <taxon>Pseudomonadales</taxon>
        <taxon>Pseudomonadaceae</taxon>
        <taxon>Stutzerimonas</taxon>
    </lineage>
</organism>
<evidence type="ECO:0000256" key="4">
    <source>
        <dbReference type="PIRSR" id="PIRSR000097-1"/>
    </source>
</evidence>
<dbReference type="PANTHER" id="PTHR43827">
    <property type="entry name" value="2,5-DIKETO-D-GLUCONIC ACID REDUCTASE"/>
    <property type="match status" value="1"/>
</dbReference>
<evidence type="ECO:0000256" key="1">
    <source>
        <dbReference type="ARBA" id="ARBA00007905"/>
    </source>
</evidence>
<dbReference type="PRINTS" id="PR00069">
    <property type="entry name" value="ALDKETRDTASE"/>
</dbReference>
<keyword evidence="2" id="KW-0521">NADP</keyword>
<dbReference type="PIRSF" id="PIRSF000097">
    <property type="entry name" value="AKR"/>
    <property type="match status" value="1"/>
</dbReference>
<comment type="caution">
    <text evidence="8">The sequence shown here is derived from an EMBL/GenBank/DDBJ whole genome shotgun (WGS) entry which is preliminary data.</text>
</comment>
<dbReference type="EMBL" id="POUW01000002">
    <property type="protein sequence ID" value="PNG06535.1"/>
    <property type="molecule type" value="Genomic_DNA"/>
</dbReference>
<evidence type="ECO:0000313" key="8">
    <source>
        <dbReference type="EMBL" id="PNG06535.1"/>
    </source>
</evidence>
<dbReference type="InterPro" id="IPR020471">
    <property type="entry name" value="AKR"/>
</dbReference>
<dbReference type="InterPro" id="IPR018170">
    <property type="entry name" value="Aldo/ket_reductase_CS"/>
</dbReference>
<sequence length="274" mass="30909">MTVPNIALKDAHQIPQLGLGVFQIPPEQTRQAVLDAFEIGYRHIDTAAIYKNEEGVGEAIADAGLPREQLFITTKLWNDQQGYDSTLRAFDKSMKKLKLDRLDLYLIHWPCPQRGEFLDTWKAFLRLREEGRVTSIGVSNFRVQDIELLIAETGETPVVNQIELHPYLQQQELVEYHAAKGIATEAWSPLARGGEMLGDPMIKALAEKYGKSAAQVVLRWHLDNGFVIFPKSVHAERLRENFDLFDFSLSADDISEIATLDRGQRIGPDPSALN</sequence>
<dbReference type="PROSITE" id="PS00798">
    <property type="entry name" value="ALDOKETO_REDUCTASE_1"/>
    <property type="match status" value="1"/>
</dbReference>
<feature type="domain" description="NADP-dependent oxidoreductase" evidence="7">
    <location>
        <begin position="23"/>
        <end position="260"/>
    </location>
</feature>
<dbReference type="FunFam" id="3.20.20.100:FF:000015">
    <property type="entry name" value="Oxidoreductase, aldo/keto reductase family"/>
    <property type="match status" value="1"/>
</dbReference>
<dbReference type="Proteomes" id="UP000235897">
    <property type="component" value="Unassembled WGS sequence"/>
</dbReference>
<proteinExistence type="inferred from homology"/>
<feature type="active site" description="Proton donor" evidence="4">
    <location>
        <position position="50"/>
    </location>
</feature>
<dbReference type="GO" id="GO:0016616">
    <property type="term" value="F:oxidoreductase activity, acting on the CH-OH group of donors, NAD or NADP as acceptor"/>
    <property type="evidence" value="ECO:0007669"/>
    <property type="project" value="UniProtKB-ARBA"/>
</dbReference>
<dbReference type="RefSeq" id="WP_021206299.1">
    <property type="nucleotide sequence ID" value="NZ_JAMOIG010000035.1"/>
</dbReference>
<protein>
    <submittedName>
        <fullName evidence="8">Aldo/keto reductase</fullName>
    </submittedName>
</protein>
<evidence type="ECO:0000256" key="3">
    <source>
        <dbReference type="ARBA" id="ARBA00023002"/>
    </source>
</evidence>
<reference evidence="8 9" key="1">
    <citation type="submission" date="2018-01" db="EMBL/GenBank/DDBJ databases">
        <title>Denitrification phenotypes of diverse strains of Pseudomonas stutzeri.</title>
        <authorList>
            <person name="Milligan D.A."/>
            <person name="Bergaust L."/>
            <person name="Bakken L.R."/>
            <person name="Frostegard A."/>
        </authorList>
    </citation>
    <scope>NUCLEOTIDE SEQUENCE [LARGE SCALE GENOMIC DNA]</scope>
    <source>
        <strain evidence="8 9">28a3</strain>
    </source>
</reference>
<dbReference type="SUPFAM" id="SSF51430">
    <property type="entry name" value="NAD(P)-linked oxidoreductase"/>
    <property type="match status" value="1"/>
</dbReference>
<dbReference type="OrthoDB" id="9804790at2"/>
<dbReference type="Gene3D" id="3.20.20.100">
    <property type="entry name" value="NADP-dependent oxidoreductase domain"/>
    <property type="match status" value="1"/>
</dbReference>
<name>A0A2N8SVL8_STUST</name>
<dbReference type="Pfam" id="PF00248">
    <property type="entry name" value="Aldo_ket_red"/>
    <property type="match status" value="1"/>
</dbReference>
<evidence type="ECO:0000256" key="2">
    <source>
        <dbReference type="ARBA" id="ARBA00022857"/>
    </source>
</evidence>
<evidence type="ECO:0000313" key="9">
    <source>
        <dbReference type="Proteomes" id="UP000235897"/>
    </source>
</evidence>
<dbReference type="AlphaFoldDB" id="A0A2N8SVL8"/>
<keyword evidence="3" id="KW-0560">Oxidoreductase</keyword>
<feature type="binding site" evidence="5">
    <location>
        <position position="108"/>
    </location>
    <ligand>
        <name>substrate</name>
    </ligand>
</feature>
<evidence type="ECO:0000259" key="7">
    <source>
        <dbReference type="Pfam" id="PF00248"/>
    </source>
</evidence>
<gene>
    <name evidence="8" type="ORF">CXL00_06260</name>
</gene>